<dbReference type="OrthoDB" id="285254at2157"/>
<keyword evidence="4" id="KW-1185">Reference proteome</keyword>
<dbReference type="Proteomes" id="UP000011559">
    <property type="component" value="Unassembled WGS sequence"/>
</dbReference>
<comment type="caution">
    <text evidence="3">The sequence shown here is derived from an EMBL/GenBank/DDBJ whole genome shotgun (WGS) entry which is preliminary data.</text>
</comment>
<evidence type="ECO:0000313" key="4">
    <source>
        <dbReference type="Proteomes" id="UP000011559"/>
    </source>
</evidence>
<sequence length="203" mass="21796">MLRIICVVPTRMDSRSDEHLLTGSGRSTRTGPDGYPNTIEDPSTGASITFIERSVDEQGEYLLMDGVLPPGTDSGPTRLHPQSEVRSEVITGRAEMTVRGERHTLLAGEALTIAPGAAHSIRNDGAENLVVRTTLRPPGEFETAIRALYEAGAGGQPDLFAVAAVLSHYRADVRLAGLPWVIQRLLLRVFAGLATMLGRSPLS</sequence>
<evidence type="ECO:0000313" key="3">
    <source>
        <dbReference type="EMBL" id="ELZ68838.1"/>
    </source>
</evidence>
<protein>
    <submittedName>
        <fullName evidence="3">Cupin 2 barrel domain-containing protein</fullName>
    </submittedName>
</protein>
<organism evidence="3 4">
    <name type="scientific">Haloferax prahovense (strain DSM 18310 / JCM 13924 / TL6)</name>
    <dbReference type="NCBI Taxonomy" id="1227461"/>
    <lineage>
        <taxon>Archaea</taxon>
        <taxon>Methanobacteriati</taxon>
        <taxon>Methanobacteriota</taxon>
        <taxon>Stenosarchaea group</taxon>
        <taxon>Halobacteria</taxon>
        <taxon>Halobacteriales</taxon>
        <taxon>Haloferacaceae</taxon>
        <taxon>Haloferax</taxon>
    </lineage>
</organism>
<dbReference type="Pfam" id="PF07883">
    <property type="entry name" value="Cupin_2"/>
    <property type="match status" value="1"/>
</dbReference>
<dbReference type="EMBL" id="AOLG01000031">
    <property type="protein sequence ID" value="ELZ68838.1"/>
    <property type="molecule type" value="Genomic_DNA"/>
</dbReference>
<gene>
    <name evidence="3" type="ORF">C457_10501</name>
</gene>
<dbReference type="InterPro" id="IPR011051">
    <property type="entry name" value="RmlC_Cupin_sf"/>
</dbReference>
<dbReference type="PATRIC" id="fig|1227461.3.peg.2112"/>
<dbReference type="GeneID" id="59461076"/>
<dbReference type="Gene3D" id="2.60.120.10">
    <property type="entry name" value="Jelly Rolls"/>
    <property type="match status" value="1"/>
</dbReference>
<proteinExistence type="predicted"/>
<evidence type="ECO:0000259" key="2">
    <source>
        <dbReference type="Pfam" id="PF07883"/>
    </source>
</evidence>
<dbReference type="RefSeq" id="WP_008094343.1">
    <property type="nucleotide sequence ID" value="NZ_AOLG01000031.1"/>
</dbReference>
<dbReference type="SUPFAM" id="SSF51182">
    <property type="entry name" value="RmlC-like cupins"/>
    <property type="match status" value="1"/>
</dbReference>
<evidence type="ECO:0000256" key="1">
    <source>
        <dbReference type="SAM" id="MobiDB-lite"/>
    </source>
</evidence>
<name>M0GBA4_HALPT</name>
<feature type="domain" description="Cupin type-2" evidence="2">
    <location>
        <begin position="67"/>
        <end position="131"/>
    </location>
</feature>
<dbReference type="AlphaFoldDB" id="M0GBA4"/>
<dbReference type="InterPro" id="IPR014710">
    <property type="entry name" value="RmlC-like_jellyroll"/>
</dbReference>
<accession>M0GBA4</accession>
<feature type="region of interest" description="Disordered" evidence="1">
    <location>
        <begin position="14"/>
        <end position="37"/>
    </location>
</feature>
<reference evidence="3 4" key="1">
    <citation type="journal article" date="2014" name="PLoS Genet.">
        <title>Phylogenetically driven sequencing of extremely halophilic archaea reveals strategies for static and dynamic osmo-response.</title>
        <authorList>
            <person name="Becker E.A."/>
            <person name="Seitzer P.M."/>
            <person name="Tritt A."/>
            <person name="Larsen D."/>
            <person name="Krusor M."/>
            <person name="Yao A.I."/>
            <person name="Wu D."/>
            <person name="Madern D."/>
            <person name="Eisen J.A."/>
            <person name="Darling A.E."/>
            <person name="Facciotti M.T."/>
        </authorList>
    </citation>
    <scope>NUCLEOTIDE SEQUENCE [LARGE SCALE GENOMIC DNA]</scope>
    <source>
        <strain evidence="4">DSM 18310 / JCM 13924 / TL6</strain>
    </source>
</reference>
<dbReference type="InterPro" id="IPR013096">
    <property type="entry name" value="Cupin_2"/>
</dbReference>